<feature type="transmembrane region" description="Helical" evidence="6">
    <location>
        <begin position="364"/>
        <end position="385"/>
    </location>
</feature>
<dbReference type="AlphaFoldDB" id="A0A6I3SQ00"/>
<feature type="transmembrane region" description="Helical" evidence="6">
    <location>
        <begin position="274"/>
        <end position="295"/>
    </location>
</feature>
<dbReference type="Gene3D" id="1.20.1250.20">
    <property type="entry name" value="MFS general substrate transporter like domains"/>
    <property type="match status" value="2"/>
</dbReference>
<reference evidence="8" key="1">
    <citation type="journal article" date="2014" name="Int. J. Syst. Evol. Microbiol.">
        <title>Complete genome of a new Firmicutes species belonging to the dominant human colonic microbiota ('Ruminococcus bicirculans') reveals two chromosomes and a selective capacity to utilize plant glucans.</title>
        <authorList>
            <consortium name="NISC Comparative Sequencing Program"/>
            <person name="Wegmann U."/>
            <person name="Louis P."/>
            <person name="Goesmann A."/>
            <person name="Henrissat B."/>
            <person name="Duncan S.H."/>
            <person name="Flint H.J."/>
        </authorList>
    </citation>
    <scope>NUCLEOTIDE SEQUENCE</scope>
    <source>
        <strain evidence="8">CGMCC 1.15931</strain>
    </source>
</reference>
<feature type="transmembrane region" description="Helical" evidence="6">
    <location>
        <begin position="52"/>
        <end position="71"/>
    </location>
</feature>
<feature type="transmembrane region" description="Helical" evidence="6">
    <location>
        <begin position="83"/>
        <end position="102"/>
    </location>
</feature>
<dbReference type="Proteomes" id="UP000622638">
    <property type="component" value="Unassembled WGS sequence"/>
</dbReference>
<dbReference type="CDD" id="cd17319">
    <property type="entry name" value="MFS_ExuT_GudP_like"/>
    <property type="match status" value="1"/>
</dbReference>
<evidence type="ECO:0000256" key="1">
    <source>
        <dbReference type="ARBA" id="ARBA00004141"/>
    </source>
</evidence>
<name>A0A6I3SQ00_9BURK</name>
<feature type="transmembrane region" description="Helical" evidence="6">
    <location>
        <begin position="108"/>
        <end position="129"/>
    </location>
</feature>
<evidence type="ECO:0000256" key="2">
    <source>
        <dbReference type="ARBA" id="ARBA00022448"/>
    </source>
</evidence>
<reference evidence="11" key="2">
    <citation type="journal article" date="2019" name="Int. J. Syst. Evol. Microbiol.">
        <title>The Global Catalogue of Microorganisms (GCM) 10K type strain sequencing project: providing services to taxonomists for standard genome sequencing and annotation.</title>
        <authorList>
            <consortium name="The Broad Institute Genomics Platform"/>
            <consortium name="The Broad Institute Genome Sequencing Center for Infectious Disease"/>
            <person name="Wu L."/>
            <person name="Ma J."/>
        </authorList>
    </citation>
    <scope>NUCLEOTIDE SEQUENCE [LARGE SCALE GENOMIC DNA]</scope>
    <source>
        <strain evidence="11">CGMCC 1.15931</strain>
    </source>
</reference>
<dbReference type="Proteomes" id="UP000430634">
    <property type="component" value="Unassembled WGS sequence"/>
</dbReference>
<dbReference type="EMBL" id="BMKG01000006">
    <property type="protein sequence ID" value="GGB96022.1"/>
    <property type="molecule type" value="Genomic_DNA"/>
</dbReference>
<feature type="transmembrane region" description="Helical" evidence="6">
    <location>
        <begin position="176"/>
        <end position="198"/>
    </location>
</feature>
<proteinExistence type="predicted"/>
<feature type="transmembrane region" description="Helical" evidence="6">
    <location>
        <begin position="332"/>
        <end position="352"/>
    </location>
</feature>
<dbReference type="PANTHER" id="PTHR43791">
    <property type="entry name" value="PERMEASE-RELATED"/>
    <property type="match status" value="1"/>
</dbReference>
<dbReference type="SUPFAM" id="SSF103473">
    <property type="entry name" value="MFS general substrate transporter"/>
    <property type="match status" value="1"/>
</dbReference>
<keyword evidence="5 6" id="KW-0472">Membrane</keyword>
<dbReference type="GO" id="GO:0022857">
    <property type="term" value="F:transmembrane transporter activity"/>
    <property type="evidence" value="ECO:0007669"/>
    <property type="project" value="InterPro"/>
</dbReference>
<evidence type="ECO:0000256" key="5">
    <source>
        <dbReference type="ARBA" id="ARBA00023136"/>
    </source>
</evidence>
<dbReference type="PANTHER" id="PTHR43791:SF36">
    <property type="entry name" value="TRANSPORTER, PUTATIVE (AFU_ORTHOLOGUE AFUA_6G08340)-RELATED"/>
    <property type="match status" value="1"/>
</dbReference>
<keyword evidence="3 6" id="KW-0812">Transmembrane</keyword>
<dbReference type="InterPro" id="IPR020846">
    <property type="entry name" value="MFS_dom"/>
</dbReference>
<keyword evidence="11" id="KW-1185">Reference proteome</keyword>
<accession>A0A6I3SQ00</accession>
<evidence type="ECO:0000259" key="7">
    <source>
        <dbReference type="PROSITE" id="PS50850"/>
    </source>
</evidence>
<dbReference type="RefSeq" id="WP_155468509.1">
    <property type="nucleotide sequence ID" value="NZ_BMKG01000006.1"/>
</dbReference>
<keyword evidence="4 6" id="KW-1133">Transmembrane helix</keyword>
<keyword evidence="2" id="KW-0813">Transport</keyword>
<reference evidence="8" key="4">
    <citation type="submission" date="2024-05" db="EMBL/GenBank/DDBJ databases">
        <authorList>
            <person name="Sun Q."/>
            <person name="Zhou Y."/>
        </authorList>
    </citation>
    <scope>NUCLEOTIDE SEQUENCE</scope>
    <source>
        <strain evidence="8">CGMCC 1.15931</strain>
    </source>
</reference>
<reference evidence="9 10" key="3">
    <citation type="submission" date="2019-11" db="EMBL/GenBank/DDBJ databases">
        <title>Type strains purchased from KCTC, JCM and DSMZ.</title>
        <authorList>
            <person name="Lu H."/>
        </authorList>
    </citation>
    <scope>NUCLEOTIDE SEQUENCE [LARGE SCALE GENOMIC DNA]</scope>
    <source>
        <strain evidence="9 10">KCTC 52429</strain>
    </source>
</reference>
<comment type="caution">
    <text evidence="9">The sequence shown here is derived from an EMBL/GenBank/DDBJ whole genome shotgun (WGS) entry which is preliminary data.</text>
</comment>
<gene>
    <name evidence="8" type="ORF">GCM10011572_17510</name>
    <name evidence="9" type="ORF">GM672_00185</name>
</gene>
<feature type="transmembrane region" description="Helical" evidence="6">
    <location>
        <begin position="307"/>
        <end position="326"/>
    </location>
</feature>
<feature type="transmembrane region" description="Helical" evidence="6">
    <location>
        <begin position="141"/>
        <end position="164"/>
    </location>
</feature>
<dbReference type="EMBL" id="WNKZ01000001">
    <property type="protein sequence ID" value="MTV51143.1"/>
    <property type="molecule type" value="Genomic_DNA"/>
</dbReference>
<feature type="transmembrane region" description="Helical" evidence="6">
    <location>
        <begin position="241"/>
        <end position="262"/>
    </location>
</feature>
<feature type="domain" description="Major facilitator superfamily (MFS) profile" evidence="7">
    <location>
        <begin position="17"/>
        <end position="419"/>
    </location>
</feature>
<dbReference type="OrthoDB" id="5441967at2"/>
<organism evidence="9 10">
    <name type="scientific">Pseudoduganella buxea</name>
    <dbReference type="NCBI Taxonomy" id="1949069"/>
    <lineage>
        <taxon>Bacteria</taxon>
        <taxon>Pseudomonadati</taxon>
        <taxon>Pseudomonadota</taxon>
        <taxon>Betaproteobacteria</taxon>
        <taxon>Burkholderiales</taxon>
        <taxon>Oxalobacteraceae</taxon>
        <taxon>Telluria group</taxon>
        <taxon>Pseudoduganella</taxon>
    </lineage>
</organism>
<feature type="transmembrane region" description="Helical" evidence="6">
    <location>
        <begin position="397"/>
        <end position="415"/>
    </location>
</feature>
<dbReference type="PROSITE" id="PS50850">
    <property type="entry name" value="MFS"/>
    <property type="match status" value="1"/>
</dbReference>
<evidence type="ECO:0000313" key="11">
    <source>
        <dbReference type="Proteomes" id="UP000622638"/>
    </source>
</evidence>
<evidence type="ECO:0000313" key="8">
    <source>
        <dbReference type="EMBL" id="GGB96022.1"/>
    </source>
</evidence>
<dbReference type="FunFam" id="1.20.1250.20:FF:000018">
    <property type="entry name" value="MFS transporter permease"/>
    <property type="match status" value="1"/>
</dbReference>
<dbReference type="InterPro" id="IPR011701">
    <property type="entry name" value="MFS"/>
</dbReference>
<dbReference type="InterPro" id="IPR036259">
    <property type="entry name" value="MFS_trans_sf"/>
</dbReference>
<evidence type="ECO:0000256" key="4">
    <source>
        <dbReference type="ARBA" id="ARBA00022989"/>
    </source>
</evidence>
<evidence type="ECO:0000256" key="6">
    <source>
        <dbReference type="SAM" id="Phobius"/>
    </source>
</evidence>
<dbReference type="Pfam" id="PF07690">
    <property type="entry name" value="MFS_1"/>
    <property type="match status" value="1"/>
</dbReference>
<dbReference type="GO" id="GO:0016020">
    <property type="term" value="C:membrane"/>
    <property type="evidence" value="ECO:0007669"/>
    <property type="project" value="UniProtKB-SubCell"/>
</dbReference>
<evidence type="ECO:0000256" key="3">
    <source>
        <dbReference type="ARBA" id="ARBA00022692"/>
    </source>
</evidence>
<comment type="subcellular location">
    <subcellularLocation>
        <location evidence="1">Membrane</location>
        <topology evidence="1">Multi-pass membrane protein</topology>
    </subcellularLocation>
</comment>
<evidence type="ECO:0000313" key="9">
    <source>
        <dbReference type="EMBL" id="MTV51143.1"/>
    </source>
</evidence>
<sequence>MPEPRDDAIYTRVSRRLLPFLFLCYVAAYLDRVNVGFAKLQMQADLALSDTVYGIGAGIFFLGYFLFEVPSNLLLEKVGARRWIARIMVSWGIVSAATMFATGPLSFYALRFLLGVAEAGFFPGVVLYLTYWYPAHRRARIVALFMSGVAVAGVLGGPLSGWIMQHFAGSGGLAGWQWLFLLEGIPSVVLGIWTWFYLDDGIRSARWLPDADKAVLETALAQDAASQARLPLRAVFTSGRVWQLALVYFLFVMGLYGVSFWLPQLVKNSGVADVAEIGLLTAIPYGVAAVVMVLVARRSDRLGERRWHTALAGCAGAAGLVASVLYADNTVIALAALSLATAGILITFPIFWSLPTALLGGTAAAAGIALINSVGNLAGFASPYLVGAIRDATGSTAAGMSLLAASLVAGALLVLRTPR</sequence>
<evidence type="ECO:0000313" key="10">
    <source>
        <dbReference type="Proteomes" id="UP000430634"/>
    </source>
</evidence>
<protein>
    <submittedName>
        <fullName evidence="9">MFS transporter</fullName>
    </submittedName>
    <submittedName>
        <fullName evidence="8">Permease</fullName>
    </submittedName>
</protein>